<dbReference type="AlphaFoldDB" id="A0A5C7IGS5"/>
<comment type="caution">
    <text evidence="3">The sequence shown here is derived from an EMBL/GenBank/DDBJ whole genome shotgun (WGS) entry which is preliminary data.</text>
</comment>
<accession>A0A5C7IGS5</accession>
<feature type="transmembrane region" description="Helical" evidence="1">
    <location>
        <begin position="120"/>
        <end position="139"/>
    </location>
</feature>
<dbReference type="OrthoDB" id="1649511at2759"/>
<evidence type="ECO:0000313" key="3">
    <source>
        <dbReference type="EMBL" id="TXG68473.1"/>
    </source>
</evidence>
<proteinExistence type="predicted"/>
<evidence type="ECO:0000259" key="2">
    <source>
        <dbReference type="Pfam" id="PF13968"/>
    </source>
</evidence>
<feature type="transmembrane region" description="Helical" evidence="1">
    <location>
        <begin position="46"/>
        <end position="66"/>
    </location>
</feature>
<dbReference type="EMBL" id="VAHF01000002">
    <property type="protein sequence ID" value="TXG68473.1"/>
    <property type="molecule type" value="Genomic_DNA"/>
</dbReference>
<keyword evidence="1" id="KW-0812">Transmembrane</keyword>
<organism evidence="3 4">
    <name type="scientific">Acer yangbiense</name>
    <dbReference type="NCBI Taxonomy" id="1000413"/>
    <lineage>
        <taxon>Eukaryota</taxon>
        <taxon>Viridiplantae</taxon>
        <taxon>Streptophyta</taxon>
        <taxon>Embryophyta</taxon>
        <taxon>Tracheophyta</taxon>
        <taxon>Spermatophyta</taxon>
        <taxon>Magnoliopsida</taxon>
        <taxon>eudicotyledons</taxon>
        <taxon>Gunneridae</taxon>
        <taxon>Pentapetalae</taxon>
        <taxon>rosids</taxon>
        <taxon>malvids</taxon>
        <taxon>Sapindales</taxon>
        <taxon>Sapindaceae</taxon>
        <taxon>Hippocastanoideae</taxon>
        <taxon>Acereae</taxon>
        <taxon>Acer</taxon>
    </lineage>
</organism>
<reference evidence="4" key="1">
    <citation type="journal article" date="2019" name="Gigascience">
        <title>De novo genome assembly of the endangered Acer yangbiense, a plant species with extremely small populations endemic to Yunnan Province, China.</title>
        <authorList>
            <person name="Yang J."/>
            <person name="Wariss H.M."/>
            <person name="Tao L."/>
            <person name="Zhang R."/>
            <person name="Yun Q."/>
            <person name="Hollingsworth P."/>
            <person name="Dao Z."/>
            <person name="Luo G."/>
            <person name="Guo H."/>
            <person name="Ma Y."/>
            <person name="Sun W."/>
        </authorList>
    </citation>
    <scope>NUCLEOTIDE SEQUENCE [LARGE SCALE GENOMIC DNA]</scope>
    <source>
        <strain evidence="4">cv. Malutang</strain>
    </source>
</reference>
<dbReference type="InterPro" id="IPR025315">
    <property type="entry name" value="DUF4220"/>
</dbReference>
<keyword evidence="1" id="KW-1133">Transmembrane helix</keyword>
<keyword evidence="4" id="KW-1185">Reference proteome</keyword>
<dbReference type="PANTHER" id="PTHR31325">
    <property type="entry name" value="OS01G0798800 PROTEIN-RELATED"/>
    <property type="match status" value="1"/>
</dbReference>
<gene>
    <name evidence="3" type="ORF">EZV62_003408</name>
</gene>
<feature type="transmembrane region" description="Helical" evidence="1">
    <location>
        <begin position="281"/>
        <end position="310"/>
    </location>
</feature>
<name>A0A5C7IGS5_9ROSI</name>
<evidence type="ECO:0000313" key="4">
    <source>
        <dbReference type="Proteomes" id="UP000323000"/>
    </source>
</evidence>
<evidence type="ECO:0000256" key="1">
    <source>
        <dbReference type="SAM" id="Phobius"/>
    </source>
</evidence>
<dbReference type="Pfam" id="PF13968">
    <property type="entry name" value="DUF4220"/>
    <property type="match status" value="1"/>
</dbReference>
<dbReference type="InterPro" id="IPR007658">
    <property type="entry name" value="DUF594"/>
</dbReference>
<dbReference type="Pfam" id="PF04578">
    <property type="entry name" value="DUF594"/>
    <property type="match status" value="1"/>
</dbReference>
<feature type="transmembrane region" description="Helical" evidence="1">
    <location>
        <begin position="322"/>
        <end position="342"/>
    </location>
</feature>
<feature type="domain" description="DUF4220" evidence="2">
    <location>
        <begin position="56"/>
        <end position="398"/>
    </location>
</feature>
<dbReference type="Proteomes" id="UP000323000">
    <property type="component" value="Chromosome 2"/>
</dbReference>
<feature type="transmembrane region" description="Helical" evidence="1">
    <location>
        <begin position="12"/>
        <end position="34"/>
    </location>
</feature>
<sequence length="633" mass="73409">MEIFPETLKKLWNLWEIRSLFLLSLSLQIILVVFGSRRKINNSHSWIGILLNVIVWCAYISADWVATVALSVMASNEADCEHASSKATDSLQAFWAPFLLLHLGGPDTITAYSLEDNELWLRHLLGLIVQVGVAFYVFLRFWSNNVLTLLSIPVFITGIVKYGERTWVLWSSSSERFKDSLGSFKDSSGSSSNPDPCLDFFNKQSYSDCLMLKEGIKGEDHNLVQAYYSYNRLLYLFANQIINESRYYNYEIIAGKSAEDAFKLVAIELGLIYDVLYTKAAIVYSLIGISLRCISFVSSVSALVLFSIIIDMQSYSLIDIMVTYLLLVGAVLLEIYAFMVLFSSDWTKLWLIKFKVAAHQQISKPLVDKFWKFSSFLHSCSTSKKRWSESMGQYNLMNSVRKERRHAYPVLEKFSYTSKLLENYRHLTWENVDIGLQERIFCYLKKIARELHNTEVYSYSFSQIRDKRLSNKGEYALKQYYRFADQLLGNEFDKRIIIWHIVTYESYEEDLHHVHGDANKLDQDCKISKWLSDYMLYLLYLCPSMLPKRNGEIWDTYGSLLSKTLGKNSDFKDSENSGKIRWDVISEVWLEMLAYAAQDCDWKEHAQHLRKGGELLTLVSVLMVNFRLNKQVM</sequence>
<protein>
    <recommendedName>
        <fullName evidence="2">DUF4220 domain-containing protein</fullName>
    </recommendedName>
</protein>
<keyword evidence="1" id="KW-0472">Membrane</keyword>